<dbReference type="AlphaFoldDB" id="A0AAJ7RHL0"/>
<gene>
    <name evidence="2 3" type="primary">LOC112494401</name>
</gene>
<evidence type="ECO:0000313" key="2">
    <source>
        <dbReference type="RefSeq" id="XP_024941126.1"/>
    </source>
</evidence>
<dbReference type="RefSeq" id="XP_024941127.1">
    <property type="nucleotide sequence ID" value="XM_025085359.1"/>
</dbReference>
<organism evidence="1 3">
    <name type="scientific">Cephus cinctus</name>
    <name type="common">Wheat stem sawfly</name>
    <dbReference type="NCBI Taxonomy" id="211228"/>
    <lineage>
        <taxon>Eukaryota</taxon>
        <taxon>Metazoa</taxon>
        <taxon>Ecdysozoa</taxon>
        <taxon>Arthropoda</taxon>
        <taxon>Hexapoda</taxon>
        <taxon>Insecta</taxon>
        <taxon>Pterygota</taxon>
        <taxon>Neoptera</taxon>
        <taxon>Endopterygota</taxon>
        <taxon>Hymenoptera</taxon>
        <taxon>Cephoidea</taxon>
        <taxon>Cephidae</taxon>
        <taxon>Cephus</taxon>
    </lineage>
</organism>
<reference evidence="2 3" key="1">
    <citation type="submission" date="2025-04" db="UniProtKB">
        <authorList>
            <consortium name="RefSeq"/>
        </authorList>
    </citation>
    <scope>IDENTIFICATION</scope>
</reference>
<accession>A0AAJ7RHL0</accession>
<keyword evidence="1" id="KW-1185">Reference proteome</keyword>
<name>A0AAJ7RHL0_CEPCN</name>
<evidence type="ECO:0000313" key="3">
    <source>
        <dbReference type="RefSeq" id="XP_024941127.1"/>
    </source>
</evidence>
<evidence type="ECO:0000313" key="1">
    <source>
        <dbReference type="Proteomes" id="UP000694920"/>
    </source>
</evidence>
<protein>
    <submittedName>
        <fullName evidence="2">Uncharacterized protein LOC112494401 isoform X1</fullName>
    </submittedName>
    <submittedName>
        <fullName evidence="3">Uncharacterized protein LOC112494401 isoform X2</fullName>
    </submittedName>
</protein>
<sequence length="257" mass="29386">MNVLIITFSCIYQFIRYLIPNTRTYKKQVLLPAVYGVNRSFSKQVITGFSLNLSGSLSPVICIVNQDYSGVEFEPTEWAIITDRFPVIGKFFTAEDNIKEVPEAFNTPILMPTHELAFTYSYGERAIIIKPAMPVSTDNDGLGIKRARTYTPTVFMKRVSYLNLQRVLRCVTFQITSLREITHSANNCKDTLIAELDRRGDDTSSRDNILGDLRLVLEKKGLWSPALNQLLLELLSLYNHEYLSFVRSTMEDQNSYK</sequence>
<dbReference type="KEGG" id="ccin:112494401"/>
<dbReference type="RefSeq" id="XP_024941126.1">
    <property type="nucleotide sequence ID" value="XM_025085358.1"/>
</dbReference>
<proteinExistence type="predicted"/>
<dbReference type="GeneID" id="112494401"/>
<dbReference type="Proteomes" id="UP000694920">
    <property type="component" value="Unplaced"/>
</dbReference>